<evidence type="ECO:0000256" key="5">
    <source>
        <dbReference type="ARBA" id="ARBA00022525"/>
    </source>
</evidence>
<gene>
    <name evidence="7 11" type="primary">flgK</name>
    <name evidence="11" type="ORF">JMJ54_02530</name>
</gene>
<feature type="domain" description="Flagellar basal-body/hook protein C-terminal" evidence="9">
    <location>
        <begin position="418"/>
        <end position="457"/>
    </location>
</feature>
<dbReference type="Pfam" id="PF22638">
    <property type="entry name" value="FlgK_D1"/>
    <property type="match status" value="1"/>
</dbReference>
<comment type="caution">
    <text evidence="11">The sequence shown here is derived from an EMBL/GenBank/DDBJ whole genome shotgun (WGS) entry which is preliminary data.</text>
</comment>
<dbReference type="EMBL" id="JAESND010000001">
    <property type="protein sequence ID" value="MBM3114695.1"/>
    <property type="molecule type" value="Genomic_DNA"/>
</dbReference>
<evidence type="ECO:0000259" key="8">
    <source>
        <dbReference type="Pfam" id="PF00460"/>
    </source>
</evidence>
<dbReference type="InterPro" id="IPR010930">
    <property type="entry name" value="Flg_bb/hook_C_dom"/>
</dbReference>
<dbReference type="Pfam" id="PF00460">
    <property type="entry name" value="Flg_bb_rod"/>
    <property type="match status" value="1"/>
</dbReference>
<keyword evidence="11" id="KW-0969">Cilium</keyword>
<reference evidence="11 12" key="1">
    <citation type="submission" date="2021-01" db="EMBL/GenBank/DDBJ databases">
        <title>Draft Genome Sequence and Polyhydroxyalkanoate Biosynthetic Potential of Jeongeupia naejangsanensis Type Strain DSM 24253.</title>
        <authorList>
            <person name="Turrini P."/>
            <person name="Artuso I."/>
            <person name="Lugli G.A."/>
            <person name="Frangipani E."/>
            <person name="Ventura M."/>
            <person name="Visca P."/>
        </authorList>
    </citation>
    <scope>NUCLEOTIDE SEQUENCE [LARGE SCALE GENOMIC DNA]</scope>
    <source>
        <strain evidence="11 12">DSM 24253</strain>
    </source>
</reference>
<evidence type="ECO:0000256" key="3">
    <source>
        <dbReference type="ARBA" id="ARBA00009677"/>
    </source>
</evidence>
<dbReference type="SUPFAM" id="SSF64518">
    <property type="entry name" value="Phase 1 flagellin"/>
    <property type="match status" value="1"/>
</dbReference>
<keyword evidence="5 7" id="KW-0964">Secreted</keyword>
<keyword evidence="11" id="KW-0282">Flagellum</keyword>
<comment type="similarity">
    <text evidence="3 7">Belongs to the flagella basal body rod proteins family.</text>
</comment>
<evidence type="ECO:0000256" key="7">
    <source>
        <dbReference type="RuleBase" id="RU362065"/>
    </source>
</evidence>
<sequence>MNMINVALSGATAAQTALNTTSQNIANVMTAGYTRQGVLLASVQPAQGGLNAAGNGVNTTSLLRFSDSYKNQQMWRANTDFGRNSAMQPYLDQLEQVMNDDNGSINVALDGFYSALNAASVDSTSTPMRQQVITAADQLAQRFNSMQQLLANQRTSIAQQCSASVQQINGLSSSIAELNRQIATAQSQGANASGLIDKRDQAIDSLANLVDIQIVDQGGGLQSVSLRGGQPLVVGTRAATMSVQTNGAGVQDFTLQFANETFALPASTLGGQLGGLNGFDVNTLQPLMQSVSDMANTIATKVNTQLAAGFGMSGAAGGPLFDFNAAGGTGVLSLHPGVLAQDLGFSGDATKPGDNSNLLAVIDIKNQPVALAGLGTVTLGDAFTQLVGNVASLSAQNKASLATSKTVRTQAEESWKSTSGVNQDEEAMNLLQYQQMYQANMKVIAVANQLFDSTLQIL</sequence>
<dbReference type="RefSeq" id="WP_203536371.1">
    <property type="nucleotide sequence ID" value="NZ_JAESND010000001.1"/>
</dbReference>
<accession>A0ABS2BGV0</accession>
<dbReference type="Pfam" id="PF06429">
    <property type="entry name" value="Flg_bbr_C"/>
    <property type="match status" value="1"/>
</dbReference>
<evidence type="ECO:0000256" key="4">
    <source>
        <dbReference type="ARBA" id="ARBA00016244"/>
    </source>
</evidence>
<evidence type="ECO:0000313" key="11">
    <source>
        <dbReference type="EMBL" id="MBM3114695.1"/>
    </source>
</evidence>
<keyword evidence="6 7" id="KW-0975">Bacterial flagellum</keyword>
<evidence type="ECO:0000313" key="12">
    <source>
        <dbReference type="Proteomes" id="UP000809431"/>
    </source>
</evidence>
<dbReference type="PANTHER" id="PTHR30033:SF1">
    <property type="entry name" value="FLAGELLAR HOOK-ASSOCIATED PROTEIN 1"/>
    <property type="match status" value="1"/>
</dbReference>
<dbReference type="Proteomes" id="UP000809431">
    <property type="component" value="Unassembled WGS sequence"/>
</dbReference>
<dbReference type="InterPro" id="IPR053927">
    <property type="entry name" value="FlgK_helical"/>
</dbReference>
<name>A0ABS2BGV0_9NEIS</name>
<comment type="subcellular location">
    <subcellularLocation>
        <location evidence="1 7">Bacterial flagellum</location>
    </subcellularLocation>
    <subcellularLocation>
        <location evidence="2 7">Secreted</location>
    </subcellularLocation>
</comment>
<feature type="domain" description="Flagellar basal body rod protein N-terminal" evidence="8">
    <location>
        <begin position="4"/>
        <end position="34"/>
    </location>
</feature>
<evidence type="ECO:0000256" key="1">
    <source>
        <dbReference type="ARBA" id="ARBA00004365"/>
    </source>
</evidence>
<organism evidence="11 12">
    <name type="scientific">Jeongeupia naejangsanensis</name>
    <dbReference type="NCBI Taxonomy" id="613195"/>
    <lineage>
        <taxon>Bacteria</taxon>
        <taxon>Pseudomonadati</taxon>
        <taxon>Pseudomonadota</taxon>
        <taxon>Betaproteobacteria</taxon>
        <taxon>Neisseriales</taxon>
        <taxon>Chitinibacteraceae</taxon>
        <taxon>Jeongeupia</taxon>
    </lineage>
</organism>
<dbReference type="NCBIfam" id="TIGR02492">
    <property type="entry name" value="flgK_ends"/>
    <property type="match status" value="1"/>
</dbReference>
<dbReference type="InterPro" id="IPR001444">
    <property type="entry name" value="Flag_bb_rod_N"/>
</dbReference>
<protein>
    <recommendedName>
        <fullName evidence="4 7">Flagellar hook-associated protein 1</fullName>
        <shortName evidence="7">HAP1</shortName>
    </recommendedName>
</protein>
<evidence type="ECO:0000259" key="10">
    <source>
        <dbReference type="Pfam" id="PF22638"/>
    </source>
</evidence>
<evidence type="ECO:0000256" key="2">
    <source>
        <dbReference type="ARBA" id="ARBA00004613"/>
    </source>
</evidence>
<keyword evidence="11" id="KW-0966">Cell projection</keyword>
<evidence type="ECO:0000259" key="9">
    <source>
        <dbReference type="Pfam" id="PF06429"/>
    </source>
</evidence>
<keyword evidence="12" id="KW-1185">Reference proteome</keyword>
<dbReference type="PANTHER" id="PTHR30033">
    <property type="entry name" value="FLAGELLAR HOOK-ASSOCIATED PROTEIN 1"/>
    <property type="match status" value="1"/>
</dbReference>
<dbReference type="InterPro" id="IPR002371">
    <property type="entry name" value="FlgK"/>
</dbReference>
<dbReference type="PRINTS" id="PR01005">
    <property type="entry name" value="FLGHOOKAP1"/>
</dbReference>
<proteinExistence type="inferred from homology"/>
<feature type="domain" description="Flagellar hook-associated protein FlgK helical" evidence="10">
    <location>
        <begin position="91"/>
        <end position="321"/>
    </location>
</feature>
<evidence type="ECO:0000256" key="6">
    <source>
        <dbReference type="ARBA" id="ARBA00023143"/>
    </source>
</evidence>